<dbReference type="PANTHER" id="PTHR12824">
    <property type="entry name" value="GROUP XII SECRETORY PHOSPHOLIPASE A2 FAMILY MEMBER"/>
    <property type="match status" value="1"/>
</dbReference>
<dbReference type="EMBL" id="OV696700">
    <property type="protein sequence ID" value="CAH1246483.1"/>
    <property type="molecule type" value="Genomic_DNA"/>
</dbReference>
<dbReference type="PANTHER" id="PTHR12824:SF8">
    <property type="entry name" value="GXIVSPLA2, ISOFORM A"/>
    <property type="match status" value="1"/>
</dbReference>
<feature type="signal peptide" evidence="3">
    <location>
        <begin position="1"/>
        <end position="18"/>
    </location>
</feature>
<keyword evidence="3" id="KW-0732">Signal</keyword>
<dbReference type="AlphaFoldDB" id="A0A8J9Z3L5"/>
<gene>
    <name evidence="4" type="primary">PLA2G12A</name>
    <name evidence="4" type="ORF">BLAG_LOCUS8492</name>
</gene>
<evidence type="ECO:0000256" key="1">
    <source>
        <dbReference type="ARBA" id="ARBA00004613"/>
    </source>
</evidence>
<name>A0A8J9Z3L5_BRALA</name>
<proteinExistence type="predicted"/>
<dbReference type="InterPro" id="IPR036444">
    <property type="entry name" value="PLipase_A2_dom_sf"/>
</dbReference>
<accession>A0A8J9Z3L5</accession>
<dbReference type="PROSITE" id="PS00118">
    <property type="entry name" value="PA2_HIS"/>
    <property type="match status" value="1"/>
</dbReference>
<evidence type="ECO:0000313" key="5">
    <source>
        <dbReference type="Proteomes" id="UP000838412"/>
    </source>
</evidence>
<protein>
    <submittedName>
        <fullName evidence="4">PLA2G12A protein</fullName>
    </submittedName>
</protein>
<evidence type="ECO:0000256" key="2">
    <source>
        <dbReference type="ARBA" id="ARBA00022525"/>
    </source>
</evidence>
<reference evidence="4" key="1">
    <citation type="submission" date="2022-01" db="EMBL/GenBank/DDBJ databases">
        <authorList>
            <person name="Braso-Vives M."/>
        </authorList>
    </citation>
    <scope>NUCLEOTIDE SEQUENCE</scope>
</reference>
<organism evidence="4 5">
    <name type="scientific">Branchiostoma lanceolatum</name>
    <name type="common">Common lancelet</name>
    <name type="synonym">Amphioxus lanceolatum</name>
    <dbReference type="NCBI Taxonomy" id="7740"/>
    <lineage>
        <taxon>Eukaryota</taxon>
        <taxon>Metazoa</taxon>
        <taxon>Chordata</taxon>
        <taxon>Cephalochordata</taxon>
        <taxon>Leptocardii</taxon>
        <taxon>Amphioxiformes</taxon>
        <taxon>Branchiostomatidae</taxon>
        <taxon>Branchiostoma</taxon>
    </lineage>
</organism>
<dbReference type="GO" id="GO:0050482">
    <property type="term" value="P:arachidonate secretion"/>
    <property type="evidence" value="ECO:0007669"/>
    <property type="project" value="InterPro"/>
</dbReference>
<keyword evidence="5" id="KW-1185">Reference proteome</keyword>
<dbReference type="OrthoDB" id="3935740at2759"/>
<dbReference type="InterPro" id="IPR033113">
    <property type="entry name" value="PLA2_histidine"/>
</dbReference>
<dbReference type="GO" id="GO:0016042">
    <property type="term" value="P:lipid catabolic process"/>
    <property type="evidence" value="ECO:0007669"/>
    <property type="project" value="InterPro"/>
</dbReference>
<dbReference type="Proteomes" id="UP000838412">
    <property type="component" value="Chromosome 15"/>
</dbReference>
<dbReference type="InterPro" id="IPR010711">
    <property type="entry name" value="PLA2G12"/>
</dbReference>
<dbReference type="GO" id="GO:0004623">
    <property type="term" value="F:phospholipase A2 activity"/>
    <property type="evidence" value="ECO:0007669"/>
    <property type="project" value="InterPro"/>
</dbReference>
<feature type="chain" id="PRO_5035453759" evidence="3">
    <location>
        <begin position="19"/>
        <end position="206"/>
    </location>
</feature>
<evidence type="ECO:0000256" key="3">
    <source>
        <dbReference type="SAM" id="SignalP"/>
    </source>
</evidence>
<keyword evidence="2" id="KW-0964">Secreted</keyword>
<evidence type="ECO:0000313" key="4">
    <source>
        <dbReference type="EMBL" id="CAH1246483.1"/>
    </source>
</evidence>
<dbReference type="SUPFAM" id="SSF48619">
    <property type="entry name" value="Phospholipase A2, PLA2"/>
    <property type="match status" value="1"/>
</dbReference>
<dbReference type="GO" id="GO:0005576">
    <property type="term" value="C:extracellular region"/>
    <property type="evidence" value="ECO:0007669"/>
    <property type="project" value="UniProtKB-SubCell"/>
</dbReference>
<dbReference type="GO" id="GO:0006644">
    <property type="term" value="P:phospholipid metabolic process"/>
    <property type="evidence" value="ECO:0007669"/>
    <property type="project" value="InterPro"/>
</dbReference>
<comment type="subcellular location">
    <subcellularLocation>
        <location evidence="1">Secreted</location>
    </subcellularLocation>
</comment>
<dbReference type="Gene3D" id="1.20.90.10">
    <property type="entry name" value="Phospholipase A2 domain"/>
    <property type="match status" value="1"/>
</dbReference>
<dbReference type="Pfam" id="PF06951">
    <property type="entry name" value="PLA2G12"/>
    <property type="match status" value="1"/>
</dbReference>
<dbReference type="GO" id="GO:0005509">
    <property type="term" value="F:calcium ion binding"/>
    <property type="evidence" value="ECO:0007669"/>
    <property type="project" value="InterPro"/>
</dbReference>
<sequence>MLKLVVFVLLVSTPVILCKMKKKKTFDSGEKKPLDVDVKGLQDGLDSLVQGLESLENMFGVVEDAGDLECGYVCKNGRKPRKNPTHVPRSNGCGSFGLKMDTTGLPKMTKCCDKHDICYDTCGKKRQNCDDKFKTCLDDMCEEIRTTLSSEQYEGCQMTSQLMYAGTMGLGCRSFKEAQKRACICDEDNDWLDKKPVKTSKTSGEL</sequence>